<dbReference type="AlphaFoldDB" id="A0A0F9D5N0"/>
<gene>
    <name evidence="2" type="ORF">LCGC14_2529100</name>
</gene>
<feature type="domain" description="DNA topoisomerase VI subunit B transducer" evidence="1">
    <location>
        <begin position="2"/>
        <end position="51"/>
    </location>
</feature>
<evidence type="ECO:0000259" key="1">
    <source>
        <dbReference type="Pfam" id="PF09239"/>
    </source>
</evidence>
<reference evidence="2" key="1">
    <citation type="journal article" date="2015" name="Nature">
        <title>Complex archaea that bridge the gap between prokaryotes and eukaryotes.</title>
        <authorList>
            <person name="Spang A."/>
            <person name="Saw J.H."/>
            <person name="Jorgensen S.L."/>
            <person name="Zaremba-Niedzwiedzka K."/>
            <person name="Martijn J."/>
            <person name="Lind A.E."/>
            <person name="van Eijk R."/>
            <person name="Schleper C."/>
            <person name="Guy L."/>
            <person name="Ettema T.J."/>
        </authorList>
    </citation>
    <scope>NUCLEOTIDE SEQUENCE</scope>
</reference>
<dbReference type="EMBL" id="LAZR01040996">
    <property type="protein sequence ID" value="KKL13101.1"/>
    <property type="molecule type" value="Genomic_DNA"/>
</dbReference>
<dbReference type="InterPro" id="IPR014721">
    <property type="entry name" value="Ribsml_uS5_D2-typ_fold_subgr"/>
</dbReference>
<feature type="non-terminal residue" evidence="2">
    <location>
        <position position="58"/>
    </location>
</feature>
<accession>A0A0F9D5N0</accession>
<dbReference type="GO" id="GO:0006265">
    <property type="term" value="P:DNA topological change"/>
    <property type="evidence" value="ECO:0007669"/>
    <property type="project" value="InterPro"/>
</dbReference>
<evidence type="ECO:0000313" key="2">
    <source>
        <dbReference type="EMBL" id="KKL13101.1"/>
    </source>
</evidence>
<proteinExistence type="predicted"/>
<dbReference type="Pfam" id="PF09239">
    <property type="entry name" value="Topo-VIb_trans"/>
    <property type="match status" value="1"/>
</dbReference>
<name>A0A0F9D5N0_9ZZZZ</name>
<dbReference type="Gene3D" id="3.30.230.10">
    <property type="match status" value="1"/>
</dbReference>
<protein>
    <recommendedName>
        <fullName evidence="1">DNA topoisomerase VI subunit B transducer domain-containing protein</fullName>
    </recommendedName>
</protein>
<dbReference type="InterPro" id="IPR020568">
    <property type="entry name" value="Ribosomal_Su5_D2-typ_SF"/>
</dbReference>
<dbReference type="GO" id="GO:0003918">
    <property type="term" value="F:DNA topoisomerase type II (double strand cut, ATP-hydrolyzing) activity"/>
    <property type="evidence" value="ECO:0007669"/>
    <property type="project" value="InterPro"/>
</dbReference>
<sequence length="58" mass="6149">MPIGEDKLIAGLKHVVDAQFYTAVSRRPAVYRGNPFIIEAAAAFGKPEPKEPKAGGAP</sequence>
<dbReference type="InterPro" id="IPR015320">
    <property type="entry name" value="TopoVI_B_transducer"/>
</dbReference>
<comment type="caution">
    <text evidence="2">The sequence shown here is derived from an EMBL/GenBank/DDBJ whole genome shotgun (WGS) entry which is preliminary data.</text>
</comment>
<organism evidence="2">
    <name type="scientific">marine sediment metagenome</name>
    <dbReference type="NCBI Taxonomy" id="412755"/>
    <lineage>
        <taxon>unclassified sequences</taxon>
        <taxon>metagenomes</taxon>
        <taxon>ecological metagenomes</taxon>
    </lineage>
</organism>
<dbReference type="GO" id="GO:0003677">
    <property type="term" value="F:DNA binding"/>
    <property type="evidence" value="ECO:0007669"/>
    <property type="project" value="InterPro"/>
</dbReference>
<dbReference type="SUPFAM" id="SSF54211">
    <property type="entry name" value="Ribosomal protein S5 domain 2-like"/>
    <property type="match status" value="1"/>
</dbReference>